<evidence type="ECO:0000256" key="2">
    <source>
        <dbReference type="SAM" id="SignalP"/>
    </source>
</evidence>
<organism evidence="3 4">
    <name type="scientific">Batillaria attramentaria</name>
    <dbReference type="NCBI Taxonomy" id="370345"/>
    <lineage>
        <taxon>Eukaryota</taxon>
        <taxon>Metazoa</taxon>
        <taxon>Spiralia</taxon>
        <taxon>Lophotrochozoa</taxon>
        <taxon>Mollusca</taxon>
        <taxon>Gastropoda</taxon>
        <taxon>Caenogastropoda</taxon>
        <taxon>Sorbeoconcha</taxon>
        <taxon>Cerithioidea</taxon>
        <taxon>Batillariidae</taxon>
        <taxon>Batillaria</taxon>
    </lineage>
</organism>
<protein>
    <submittedName>
        <fullName evidence="3">Uncharacterized protein</fullName>
    </submittedName>
</protein>
<sequence>MACLLLLLGLLCCCKRQPGSDNRQGYRVVSDDDRRGLCVENQQPRGYAGIDNPAADSNPSSATSPSIEVQRNFRQNDTVPKPEADDIVRQGSSSLPKAMSSPGVARVASFFMSSESTDSYRTTETSQFSTPPDCSV</sequence>
<evidence type="ECO:0000256" key="1">
    <source>
        <dbReference type="SAM" id="MobiDB-lite"/>
    </source>
</evidence>
<gene>
    <name evidence="3" type="ORF">BaRGS_00032261</name>
</gene>
<dbReference type="AlphaFoldDB" id="A0ABD0JN76"/>
<name>A0ABD0JN76_9CAEN</name>
<dbReference type="EMBL" id="JACVVK020000374">
    <property type="protein sequence ID" value="KAK7476513.1"/>
    <property type="molecule type" value="Genomic_DNA"/>
</dbReference>
<feature type="region of interest" description="Disordered" evidence="1">
    <location>
        <begin position="114"/>
        <end position="136"/>
    </location>
</feature>
<evidence type="ECO:0000313" key="4">
    <source>
        <dbReference type="Proteomes" id="UP001519460"/>
    </source>
</evidence>
<feature type="region of interest" description="Disordered" evidence="1">
    <location>
        <begin position="20"/>
        <end position="102"/>
    </location>
</feature>
<comment type="caution">
    <text evidence="3">The sequence shown here is derived from an EMBL/GenBank/DDBJ whole genome shotgun (WGS) entry which is preliminary data.</text>
</comment>
<evidence type="ECO:0000313" key="3">
    <source>
        <dbReference type="EMBL" id="KAK7476513.1"/>
    </source>
</evidence>
<reference evidence="3 4" key="1">
    <citation type="journal article" date="2023" name="Sci. Data">
        <title>Genome assembly of the Korean intertidal mud-creeper Batillaria attramentaria.</title>
        <authorList>
            <person name="Patra A.K."/>
            <person name="Ho P.T."/>
            <person name="Jun S."/>
            <person name="Lee S.J."/>
            <person name="Kim Y."/>
            <person name="Won Y.J."/>
        </authorList>
    </citation>
    <scope>NUCLEOTIDE SEQUENCE [LARGE SCALE GENOMIC DNA]</scope>
    <source>
        <strain evidence="3">Wonlab-2016</strain>
    </source>
</reference>
<feature type="signal peptide" evidence="2">
    <location>
        <begin position="1"/>
        <end position="16"/>
    </location>
</feature>
<feature type="chain" id="PRO_5044817099" evidence="2">
    <location>
        <begin position="17"/>
        <end position="136"/>
    </location>
</feature>
<accession>A0ABD0JN76</accession>
<keyword evidence="4" id="KW-1185">Reference proteome</keyword>
<feature type="compositionally biased region" description="Polar residues" evidence="1">
    <location>
        <begin position="55"/>
        <end position="78"/>
    </location>
</feature>
<proteinExistence type="predicted"/>
<keyword evidence="2" id="KW-0732">Signal</keyword>
<dbReference type="Proteomes" id="UP001519460">
    <property type="component" value="Unassembled WGS sequence"/>
</dbReference>